<evidence type="ECO:0000313" key="1">
    <source>
        <dbReference type="EMBL" id="MCP1111540.1"/>
    </source>
</evidence>
<dbReference type="EMBL" id="JAMZFV010000045">
    <property type="protein sequence ID" value="MCP1111540.1"/>
    <property type="molecule type" value="Genomic_DNA"/>
</dbReference>
<accession>A0ABT1ELF7</accession>
<gene>
    <name evidence="1" type="ORF">NK118_14900</name>
</gene>
<organism evidence="1 2">
    <name type="scientific">Ohessyouella blattaphilus</name>
    <dbReference type="NCBI Taxonomy" id="2949333"/>
    <lineage>
        <taxon>Bacteria</taxon>
        <taxon>Bacillati</taxon>
        <taxon>Bacillota</taxon>
        <taxon>Clostridia</taxon>
        <taxon>Lachnospirales</taxon>
        <taxon>Lachnospiraceae</taxon>
        <taxon>Ohessyouella</taxon>
    </lineage>
</organism>
<name>A0ABT1ELF7_9FIRM</name>
<dbReference type="Proteomes" id="UP001523565">
    <property type="component" value="Unassembled WGS sequence"/>
</dbReference>
<comment type="caution">
    <text evidence="1">The sequence shown here is derived from an EMBL/GenBank/DDBJ whole genome shotgun (WGS) entry which is preliminary data.</text>
</comment>
<keyword evidence="2" id="KW-1185">Reference proteome</keyword>
<evidence type="ECO:0000313" key="2">
    <source>
        <dbReference type="Proteomes" id="UP001523565"/>
    </source>
</evidence>
<sequence length="55" mass="6232">MEELRDINSIDRAIYESEKEIESGAKALDAVLVFAELDKKILRSTGVDNNSYENK</sequence>
<proteinExistence type="predicted"/>
<reference evidence="1 2" key="1">
    <citation type="journal article" date="2022" name="Genome Biol. Evol.">
        <title>Host diet, physiology and behaviors set the stage for Lachnospiraceae cladogenesis.</title>
        <authorList>
            <person name="Vera-Ponce De Leon A."/>
            <person name="Schneider M."/>
            <person name="Jahnes B.C."/>
            <person name="Sadowski V."/>
            <person name="Camuy-Velez L.A."/>
            <person name="Duan J."/>
            <person name="Sabree Z.L."/>
        </authorList>
    </citation>
    <scope>NUCLEOTIDE SEQUENCE [LARGE SCALE GENOMIC DNA]</scope>
    <source>
        <strain evidence="1 2">PAL227</strain>
    </source>
</reference>
<protein>
    <submittedName>
        <fullName evidence="1">Uncharacterized protein</fullName>
    </submittedName>
</protein>
<dbReference type="RefSeq" id="WP_262070399.1">
    <property type="nucleotide sequence ID" value="NZ_JAMXOC010000045.1"/>
</dbReference>